<keyword evidence="2" id="KW-1185">Reference proteome</keyword>
<dbReference type="RefSeq" id="WP_014139358.1">
    <property type="nucleotide sequence ID" value="NC_016109.1"/>
</dbReference>
<dbReference type="STRING" id="452652.KSE_63040"/>
<evidence type="ECO:0000313" key="2">
    <source>
        <dbReference type="Proteomes" id="UP000007076"/>
    </source>
</evidence>
<sequence>MSTYVSVRGWVECDDRQLALVRELVERAERGPRRYRGGWSFPAEQPMWGNAVFFAADLRAGEEEHLRELLCRIAALPPSAPMREEDDDERVHGLFLVSHEADGPSEWRLHGGGLHRAPLPAEHAYLV</sequence>
<dbReference type="Proteomes" id="UP000007076">
    <property type="component" value="Chromosome"/>
</dbReference>
<proteinExistence type="predicted"/>
<dbReference type="KEGG" id="ksk:KSE_63040"/>
<name>E4N1M8_KITSK</name>
<dbReference type="PATRIC" id="fig|452652.3.peg.6323"/>
<protein>
    <submittedName>
        <fullName evidence="1">Uncharacterized protein</fullName>
    </submittedName>
</protein>
<dbReference type="HOGENOM" id="CLU_2035024_0_0_11"/>
<reference evidence="1 2" key="1">
    <citation type="journal article" date="2010" name="DNA Res.">
        <title>Genome sequence of Kitasatospora setae NBRC 14216T: an evolutionary snapshot of the family Streptomycetaceae.</title>
        <authorList>
            <person name="Ichikawa N."/>
            <person name="Oguchi A."/>
            <person name="Ikeda H."/>
            <person name="Ishikawa J."/>
            <person name="Kitani S."/>
            <person name="Watanabe Y."/>
            <person name="Nakamura S."/>
            <person name="Katano Y."/>
            <person name="Kishi E."/>
            <person name="Sasagawa M."/>
            <person name="Ankai A."/>
            <person name="Fukui S."/>
            <person name="Hashimoto Y."/>
            <person name="Kamata S."/>
            <person name="Otoguro M."/>
            <person name="Tanikawa S."/>
            <person name="Nihira T."/>
            <person name="Horinouchi S."/>
            <person name="Ohnishi Y."/>
            <person name="Hayakawa M."/>
            <person name="Kuzuyama T."/>
            <person name="Arisawa A."/>
            <person name="Nomoto F."/>
            <person name="Miura H."/>
            <person name="Takahashi Y."/>
            <person name="Fujita N."/>
        </authorList>
    </citation>
    <scope>NUCLEOTIDE SEQUENCE [LARGE SCALE GENOMIC DNA]</scope>
    <source>
        <strain evidence="2">ATCC 33774 / DSM 43861 / JCM 3304 / KCC A-0304 / NBRC 14216 / KM-6054</strain>
    </source>
</reference>
<dbReference type="eggNOG" id="ENOG502ZJND">
    <property type="taxonomic scope" value="Bacteria"/>
</dbReference>
<gene>
    <name evidence="1" type="ordered locus">KSE_63040</name>
</gene>
<dbReference type="EMBL" id="AP010968">
    <property type="protein sequence ID" value="BAJ32062.1"/>
    <property type="molecule type" value="Genomic_DNA"/>
</dbReference>
<accession>E4N1M8</accession>
<evidence type="ECO:0000313" key="1">
    <source>
        <dbReference type="EMBL" id="BAJ32062.1"/>
    </source>
</evidence>
<dbReference type="AlphaFoldDB" id="E4N1M8"/>
<organism evidence="1 2">
    <name type="scientific">Kitasatospora setae (strain ATCC 33774 / DSM 43861 / JCM 3304 / KCC A-0304 / NBRC 14216 / KM-6054)</name>
    <name type="common">Streptomyces setae</name>
    <dbReference type="NCBI Taxonomy" id="452652"/>
    <lineage>
        <taxon>Bacteria</taxon>
        <taxon>Bacillati</taxon>
        <taxon>Actinomycetota</taxon>
        <taxon>Actinomycetes</taxon>
        <taxon>Kitasatosporales</taxon>
        <taxon>Streptomycetaceae</taxon>
        <taxon>Kitasatospora</taxon>
    </lineage>
</organism>